<name>A0A8S9J9K2_BRACR</name>
<evidence type="ECO:0000313" key="2">
    <source>
        <dbReference type="Proteomes" id="UP000712281"/>
    </source>
</evidence>
<accession>A0A8S9J9K2</accession>
<dbReference type="Proteomes" id="UP000712281">
    <property type="component" value="Unassembled WGS sequence"/>
</dbReference>
<protein>
    <submittedName>
        <fullName evidence="1">Uncharacterized protein</fullName>
    </submittedName>
</protein>
<proteinExistence type="predicted"/>
<evidence type="ECO:0000313" key="1">
    <source>
        <dbReference type="EMBL" id="KAF2578931.1"/>
    </source>
</evidence>
<reference evidence="1" key="1">
    <citation type="submission" date="2019-12" db="EMBL/GenBank/DDBJ databases">
        <title>Genome sequencing and annotation of Brassica cretica.</title>
        <authorList>
            <person name="Studholme D.J."/>
            <person name="Sarris P.F."/>
        </authorList>
    </citation>
    <scope>NUCLEOTIDE SEQUENCE</scope>
    <source>
        <strain evidence="1">PFS-001/15</strain>
        <tissue evidence="1">Leaf</tissue>
    </source>
</reference>
<comment type="caution">
    <text evidence="1">The sequence shown here is derived from an EMBL/GenBank/DDBJ whole genome shotgun (WGS) entry which is preliminary data.</text>
</comment>
<dbReference type="AlphaFoldDB" id="A0A8S9J9K2"/>
<sequence>MRLEPCEATHGLAHGLFLIVFENSYSADFESTSGEGFVQVKRDQFLWRPVQDQSGRSRYLEVGSWQEASDLHATKPWIRHVDDVVSACIQTWSCNLTCGARSAAAHAYGHTASCHTFLRVFENSHSASFESTPREGSDRVKSVQTWVYLRRSGKGSYRRRRIWGQCHVQPTTEL</sequence>
<gene>
    <name evidence="1" type="ORF">F2Q68_00004321</name>
</gene>
<organism evidence="1 2">
    <name type="scientific">Brassica cretica</name>
    <name type="common">Mustard</name>
    <dbReference type="NCBI Taxonomy" id="69181"/>
    <lineage>
        <taxon>Eukaryota</taxon>
        <taxon>Viridiplantae</taxon>
        <taxon>Streptophyta</taxon>
        <taxon>Embryophyta</taxon>
        <taxon>Tracheophyta</taxon>
        <taxon>Spermatophyta</taxon>
        <taxon>Magnoliopsida</taxon>
        <taxon>eudicotyledons</taxon>
        <taxon>Gunneridae</taxon>
        <taxon>Pentapetalae</taxon>
        <taxon>rosids</taxon>
        <taxon>malvids</taxon>
        <taxon>Brassicales</taxon>
        <taxon>Brassicaceae</taxon>
        <taxon>Brassiceae</taxon>
        <taxon>Brassica</taxon>
    </lineage>
</organism>
<dbReference type="EMBL" id="QGKW02001660">
    <property type="protein sequence ID" value="KAF2578931.1"/>
    <property type="molecule type" value="Genomic_DNA"/>
</dbReference>